<proteinExistence type="predicted"/>
<dbReference type="EMBL" id="AP027059">
    <property type="protein sequence ID" value="BDU49457.1"/>
    <property type="molecule type" value="Genomic_DNA"/>
</dbReference>
<evidence type="ECO:0000256" key="1">
    <source>
        <dbReference type="SAM" id="Coils"/>
    </source>
</evidence>
<dbReference type="Gene3D" id="1.20.1600.10">
    <property type="entry name" value="Outer membrane efflux proteins (OEP)"/>
    <property type="match status" value="1"/>
</dbReference>
<gene>
    <name evidence="2" type="ORF">HLVA_00260</name>
</gene>
<evidence type="ECO:0008006" key="4">
    <source>
        <dbReference type="Google" id="ProtNLM"/>
    </source>
</evidence>
<accession>A0AAU9DB91</accession>
<feature type="coiled-coil region" evidence="1">
    <location>
        <begin position="168"/>
        <end position="202"/>
    </location>
</feature>
<evidence type="ECO:0000313" key="3">
    <source>
        <dbReference type="Proteomes" id="UP001321582"/>
    </source>
</evidence>
<sequence>MKQNFIKVIILMILFQTNLFAVEKINLEGVIKSFIEKSSYREKEKIEIKKLDIEKQGNVAEEWRKISFNINPIYNSYKNKDTNKYFGNTTLNFGYKMFYLNFNYDNSTDKLKRTIYKIGLSESLDDVIYSEQKYKKKLLKLKEKVTMNRLSSEKITEIKSIIELYADIKNIESEIDIKRKTLKNRNKEFENLKEKYKQNEAVKIDVDYMSIKIKEIKNNIVYLEESFENNSKKLLEKVGIKSRKKIVFEDISDVNIDKIGVNELEITSKGLEINSKEEEIKYSVIRSCPEVKLDVNYDIENKIWMAGVVFTGNVLESKTDIKTEKEELKKLKIEKKEIEAKRNRTEQQLEIEYQNLLNKKKILKDKRDNFGKRYLISKSVYKKGYMSLINYIKSQEDYEKAEMEYKKAKNELNAFKYKIKFGKKTFYI</sequence>
<dbReference type="Proteomes" id="UP001321582">
    <property type="component" value="Chromosome"/>
</dbReference>
<feature type="coiled-coil region" evidence="1">
    <location>
        <begin position="391"/>
        <end position="418"/>
    </location>
</feature>
<dbReference type="AlphaFoldDB" id="A0AAU9DB91"/>
<dbReference type="GO" id="GO:0015562">
    <property type="term" value="F:efflux transmembrane transporter activity"/>
    <property type="evidence" value="ECO:0007669"/>
    <property type="project" value="InterPro"/>
</dbReference>
<dbReference type="SUPFAM" id="SSF56954">
    <property type="entry name" value="Outer membrane efflux proteins (OEP)"/>
    <property type="match status" value="1"/>
</dbReference>
<protein>
    <recommendedName>
        <fullName evidence="4">TolC family protein</fullName>
    </recommendedName>
</protein>
<dbReference type="KEGG" id="haby:HLVA_00260"/>
<dbReference type="RefSeq" id="WP_307904416.1">
    <property type="nucleotide sequence ID" value="NZ_AP027059.1"/>
</dbReference>
<keyword evidence="3" id="KW-1185">Reference proteome</keyword>
<feature type="coiled-coil region" evidence="1">
    <location>
        <begin position="314"/>
        <end position="366"/>
    </location>
</feature>
<reference evidence="2 3" key="1">
    <citation type="submission" date="2022-11" db="EMBL/GenBank/DDBJ databases">
        <title>Haliovirga abyssi gen. nov., sp. nov., a mesophilic fermentative bacterium isolated from the Iheya North hydrothermal field and the proposal of Haliovirgaceae fam. nov.</title>
        <authorList>
            <person name="Miyazaki U."/>
            <person name="Tame A."/>
            <person name="Miyazaki J."/>
            <person name="Takai K."/>
            <person name="Sawayama S."/>
            <person name="Kitajima M."/>
            <person name="Okamoto A."/>
            <person name="Nakagawa S."/>
        </authorList>
    </citation>
    <scope>NUCLEOTIDE SEQUENCE [LARGE SCALE GENOMIC DNA]</scope>
    <source>
        <strain evidence="2 3">IC12</strain>
    </source>
</reference>
<organism evidence="2 3">
    <name type="scientific">Haliovirga abyssi</name>
    <dbReference type="NCBI Taxonomy" id="2996794"/>
    <lineage>
        <taxon>Bacteria</taxon>
        <taxon>Fusobacteriati</taxon>
        <taxon>Fusobacteriota</taxon>
        <taxon>Fusobacteriia</taxon>
        <taxon>Fusobacteriales</taxon>
        <taxon>Haliovirgaceae</taxon>
        <taxon>Haliovirga</taxon>
    </lineage>
</organism>
<evidence type="ECO:0000313" key="2">
    <source>
        <dbReference type="EMBL" id="BDU49457.1"/>
    </source>
</evidence>
<name>A0AAU9DB91_9FUSO</name>
<keyword evidence="1" id="KW-0175">Coiled coil</keyword>